<reference evidence="1 2" key="1">
    <citation type="submission" date="2018-08" db="EMBL/GenBank/DDBJ databases">
        <title>A genome reference for cultivated species of the human gut microbiota.</title>
        <authorList>
            <person name="Zou Y."/>
            <person name="Xue W."/>
            <person name="Luo G."/>
        </authorList>
    </citation>
    <scope>NUCLEOTIDE SEQUENCE [LARGE SCALE GENOMIC DNA]</scope>
    <source>
        <strain evidence="1 2">AF45-17</strain>
    </source>
</reference>
<dbReference type="EMBL" id="QVEP01000037">
    <property type="protein sequence ID" value="RGB76818.1"/>
    <property type="molecule type" value="Genomic_DNA"/>
</dbReference>
<comment type="caution">
    <text evidence="1">The sequence shown here is derived from an EMBL/GenBank/DDBJ whole genome shotgun (WGS) entry which is preliminary data.</text>
</comment>
<accession>A0A3E2TJ37</accession>
<sequence length="143" mass="16469">MLYELTNKKDEESYTVHVLNSTKVCSLEKIDFGVASQDVASTGSGEYYLYNMEKQERSEQKYSRIGSLGDGKIYGKKEGGIDIFDTDGNLINSFELTGYDDFSKVGEMFVVQYGQTYRVYNENGDKHIEYIMKMERNLLERDI</sequence>
<evidence type="ECO:0000313" key="1">
    <source>
        <dbReference type="EMBL" id="RGB76818.1"/>
    </source>
</evidence>
<dbReference type="AlphaFoldDB" id="A0A3E2TJ37"/>
<dbReference type="Proteomes" id="UP000260773">
    <property type="component" value="Unassembled WGS sequence"/>
</dbReference>
<name>A0A3E2TJ37_9FIRM</name>
<proteinExistence type="predicted"/>
<organism evidence="1 2">
    <name type="scientific">Coprococcus catus</name>
    <dbReference type="NCBI Taxonomy" id="116085"/>
    <lineage>
        <taxon>Bacteria</taxon>
        <taxon>Bacillati</taxon>
        <taxon>Bacillota</taxon>
        <taxon>Clostridia</taxon>
        <taxon>Lachnospirales</taxon>
        <taxon>Lachnospiraceae</taxon>
        <taxon>Coprococcus</taxon>
    </lineage>
</organism>
<evidence type="ECO:0000313" key="2">
    <source>
        <dbReference type="Proteomes" id="UP000260773"/>
    </source>
</evidence>
<gene>
    <name evidence="1" type="ORF">DW070_12885</name>
</gene>
<protein>
    <submittedName>
        <fullName evidence="1">Uncharacterized protein</fullName>
    </submittedName>
</protein>